<dbReference type="SUPFAM" id="SSF49503">
    <property type="entry name" value="Cupredoxins"/>
    <property type="match status" value="1"/>
</dbReference>
<dbReference type="InterPro" id="IPR008972">
    <property type="entry name" value="Cupredoxin"/>
</dbReference>
<dbReference type="InterPro" id="IPR028096">
    <property type="entry name" value="EfeO_Cupredoxin"/>
</dbReference>
<keyword evidence="1" id="KW-0732">Signal</keyword>
<proteinExistence type="predicted"/>
<gene>
    <name evidence="3" type="ORF">BFW38_09610</name>
</gene>
<evidence type="ECO:0000256" key="1">
    <source>
        <dbReference type="SAM" id="SignalP"/>
    </source>
</evidence>
<feature type="signal peptide" evidence="1">
    <location>
        <begin position="1"/>
        <end position="22"/>
    </location>
</feature>
<dbReference type="STRING" id="197479.BFW38_09610"/>
<dbReference type="Pfam" id="PF13473">
    <property type="entry name" value="Cupredoxin_1"/>
    <property type="match status" value="1"/>
</dbReference>
<protein>
    <submittedName>
        <fullName evidence="3">Periplasmic lipoprotein involved in iron transport</fullName>
    </submittedName>
</protein>
<comment type="caution">
    <text evidence="3">The sequence shown here is derived from an EMBL/GenBank/DDBJ whole genome shotgun (WGS) entry which is preliminary data.</text>
</comment>
<dbReference type="OrthoDB" id="5958460at2"/>
<keyword evidence="3" id="KW-0449">Lipoprotein</keyword>
<name>A0A1E2V9V6_9GAMM</name>
<sequence>MKYWRTLMLGMVCLVGASVVQAAGLPSYDLTLHNGELDPKVLRVKAGERFKINLYNSGNTPVEFESRSLRKEKVMGPGVRSFVVVHPLRPGQYDFFDEFHLPDAQGWVIAE</sequence>
<dbReference type="Gene3D" id="2.60.40.420">
    <property type="entry name" value="Cupredoxins - blue copper proteins"/>
    <property type="match status" value="1"/>
</dbReference>
<feature type="chain" id="PRO_5009119661" evidence="1">
    <location>
        <begin position="23"/>
        <end position="111"/>
    </location>
</feature>
<evidence type="ECO:0000313" key="3">
    <source>
        <dbReference type="EMBL" id="ODC03757.1"/>
    </source>
</evidence>
<dbReference type="EMBL" id="MDTQ01000001">
    <property type="protein sequence ID" value="ODC03757.1"/>
    <property type="molecule type" value="Genomic_DNA"/>
</dbReference>
<dbReference type="RefSeq" id="WP_068998247.1">
    <property type="nucleotide sequence ID" value="NZ_MDTQ01000001.1"/>
</dbReference>
<reference evidence="3 4" key="1">
    <citation type="submission" date="2016-08" db="EMBL/GenBank/DDBJ databases">
        <authorList>
            <person name="Seilhamer J.J."/>
        </authorList>
    </citation>
    <scope>NUCLEOTIDE SEQUENCE [LARGE SCALE GENOMIC DNA]</scope>
    <source>
        <strain evidence="3 4">PH27A</strain>
    </source>
</reference>
<dbReference type="Proteomes" id="UP000094291">
    <property type="component" value="Unassembled WGS sequence"/>
</dbReference>
<accession>A0A1E2V9V6</accession>
<evidence type="ECO:0000313" key="4">
    <source>
        <dbReference type="Proteomes" id="UP000094291"/>
    </source>
</evidence>
<dbReference type="AlphaFoldDB" id="A0A1E2V9V6"/>
<feature type="domain" description="EfeO-type cupredoxin-like" evidence="2">
    <location>
        <begin position="7"/>
        <end position="110"/>
    </location>
</feature>
<evidence type="ECO:0000259" key="2">
    <source>
        <dbReference type="Pfam" id="PF13473"/>
    </source>
</evidence>
<keyword evidence="4" id="KW-1185">Reference proteome</keyword>
<organism evidence="3 4">
    <name type="scientific">Terasakiispira papahanaumokuakeensis</name>
    <dbReference type="NCBI Taxonomy" id="197479"/>
    <lineage>
        <taxon>Bacteria</taxon>
        <taxon>Pseudomonadati</taxon>
        <taxon>Pseudomonadota</taxon>
        <taxon>Gammaproteobacteria</taxon>
        <taxon>Oceanospirillales</taxon>
        <taxon>Terasakiispira</taxon>
    </lineage>
</organism>